<feature type="transmembrane region" description="Helical" evidence="1">
    <location>
        <begin position="47"/>
        <end position="69"/>
    </location>
</feature>
<name>A0A914DKW7_9BILA</name>
<evidence type="ECO:0000256" key="1">
    <source>
        <dbReference type="SAM" id="Phobius"/>
    </source>
</evidence>
<keyword evidence="1" id="KW-1133">Transmembrane helix</keyword>
<organism evidence="2 3">
    <name type="scientific">Acrobeloides nanus</name>
    <dbReference type="NCBI Taxonomy" id="290746"/>
    <lineage>
        <taxon>Eukaryota</taxon>
        <taxon>Metazoa</taxon>
        <taxon>Ecdysozoa</taxon>
        <taxon>Nematoda</taxon>
        <taxon>Chromadorea</taxon>
        <taxon>Rhabditida</taxon>
        <taxon>Tylenchina</taxon>
        <taxon>Cephalobomorpha</taxon>
        <taxon>Cephaloboidea</taxon>
        <taxon>Cephalobidae</taxon>
        <taxon>Acrobeloides</taxon>
    </lineage>
</organism>
<protein>
    <submittedName>
        <fullName evidence="3">Uncharacterized protein</fullName>
    </submittedName>
</protein>
<proteinExistence type="predicted"/>
<keyword evidence="2" id="KW-1185">Reference proteome</keyword>
<keyword evidence="1" id="KW-0812">Transmembrane</keyword>
<dbReference type="WBParaSite" id="ACRNAN_scaffold2836.g11772.t1">
    <property type="protein sequence ID" value="ACRNAN_scaffold2836.g11772.t1"/>
    <property type="gene ID" value="ACRNAN_scaffold2836.g11772"/>
</dbReference>
<reference evidence="3" key="1">
    <citation type="submission" date="2022-11" db="UniProtKB">
        <authorList>
            <consortium name="WormBaseParasite"/>
        </authorList>
    </citation>
    <scope>IDENTIFICATION</scope>
</reference>
<keyword evidence="1" id="KW-0472">Membrane</keyword>
<evidence type="ECO:0000313" key="2">
    <source>
        <dbReference type="Proteomes" id="UP000887540"/>
    </source>
</evidence>
<evidence type="ECO:0000313" key="3">
    <source>
        <dbReference type="WBParaSite" id="ACRNAN_scaffold2836.g11772.t1"/>
    </source>
</evidence>
<dbReference type="Proteomes" id="UP000887540">
    <property type="component" value="Unplaced"/>
</dbReference>
<dbReference type="AlphaFoldDB" id="A0A914DKW7"/>
<accession>A0A914DKW7</accession>
<sequence length="79" mass="9046">MYDALCATIENATIITLDCIEMVTEIGFGRILMAAKFRSATINHGHMMLAVMEIVFMLTPLVWITQLFLSRYHLHDRNS</sequence>